<dbReference type="PANTHER" id="PTHR35546:SF115">
    <property type="entry name" value="F-BOX DOMAIN-CONTAINING PROTEIN"/>
    <property type="match status" value="1"/>
</dbReference>
<evidence type="ECO:0000259" key="1">
    <source>
        <dbReference type="Pfam" id="PF07734"/>
    </source>
</evidence>
<name>A0A4Y7K4V2_PAPSO</name>
<dbReference type="NCBIfam" id="TIGR01640">
    <property type="entry name" value="F_box_assoc_1"/>
    <property type="match status" value="1"/>
</dbReference>
<keyword evidence="3" id="KW-1185">Reference proteome</keyword>
<dbReference type="InterPro" id="IPR006527">
    <property type="entry name" value="F-box-assoc_dom_typ1"/>
</dbReference>
<protein>
    <recommendedName>
        <fullName evidence="1">F-box associated beta-propeller type 1 domain-containing protein</fullName>
    </recommendedName>
</protein>
<proteinExistence type="predicted"/>
<accession>A0A4Y7K4V2</accession>
<dbReference type="Pfam" id="PF07734">
    <property type="entry name" value="FBA_1"/>
    <property type="match status" value="1"/>
</dbReference>
<evidence type="ECO:0000313" key="3">
    <source>
        <dbReference type="Proteomes" id="UP000316621"/>
    </source>
</evidence>
<dbReference type="PANTHER" id="PTHR35546">
    <property type="entry name" value="F-BOX PROTEIN INTERACTION DOMAIN PROTEIN-RELATED"/>
    <property type="match status" value="1"/>
</dbReference>
<evidence type="ECO:0000313" key="2">
    <source>
        <dbReference type="EMBL" id="RZC67947.1"/>
    </source>
</evidence>
<dbReference type="STRING" id="3469.A0A4Y7K4V2"/>
<sequence length="377" mass="43397">MLSFSSKDSTSRDISEDDLESENSSAYIVASNCDLLKQILLCVPMKSLMLFKYFAVQNTIFQRIHGYDDRTHSCNGLILCSISNMDDKIINRIFYVFNPSTSQYRILSPCPSREDGFEVGNASLAFDPLKSPHYEVVCVLSKEDKIFQIDIYSSKTASWRRRSGETFSNKPFLHTKSGVFWNGSLHWVHVTSYPGSTSLKESFVYFDVDREILMDMPVPQIPEGKSWNKKKIGYFGEYKGHLHLIPNYDEYDADFYIFEMEDNHYKQWNLKYRVNLAEVLIACPETFFDNERLSWENEDLYEQLFGLKFSILLVEEEGGGGESSTILIHIPDKIISYDLKNMSIKETHDLPLSLFHTGPSQTLLLGAHQYIESLACV</sequence>
<dbReference type="AlphaFoldDB" id="A0A4Y7K4V2"/>
<dbReference type="Proteomes" id="UP000316621">
    <property type="component" value="Chromosome 6"/>
</dbReference>
<dbReference type="InterPro" id="IPR055290">
    <property type="entry name" value="At3g26010-like"/>
</dbReference>
<dbReference type="Gramene" id="RZC67947">
    <property type="protein sequence ID" value="RZC67947"/>
    <property type="gene ID" value="C5167_011636"/>
</dbReference>
<dbReference type="InterPro" id="IPR017451">
    <property type="entry name" value="F-box-assoc_interact_dom"/>
</dbReference>
<organism evidence="2 3">
    <name type="scientific">Papaver somniferum</name>
    <name type="common">Opium poppy</name>
    <dbReference type="NCBI Taxonomy" id="3469"/>
    <lineage>
        <taxon>Eukaryota</taxon>
        <taxon>Viridiplantae</taxon>
        <taxon>Streptophyta</taxon>
        <taxon>Embryophyta</taxon>
        <taxon>Tracheophyta</taxon>
        <taxon>Spermatophyta</taxon>
        <taxon>Magnoliopsida</taxon>
        <taxon>Ranunculales</taxon>
        <taxon>Papaveraceae</taxon>
        <taxon>Papaveroideae</taxon>
        <taxon>Papaver</taxon>
    </lineage>
</organism>
<feature type="domain" description="F-box associated beta-propeller type 1" evidence="1">
    <location>
        <begin position="72"/>
        <end position="219"/>
    </location>
</feature>
<dbReference type="OMA" id="MSIKETH"/>
<dbReference type="EMBL" id="CM010720">
    <property type="protein sequence ID" value="RZC67947.1"/>
    <property type="molecule type" value="Genomic_DNA"/>
</dbReference>
<gene>
    <name evidence="2" type="ORF">C5167_011636</name>
</gene>
<reference evidence="2 3" key="1">
    <citation type="journal article" date="2018" name="Science">
        <title>The opium poppy genome and morphinan production.</title>
        <authorList>
            <person name="Guo L."/>
            <person name="Winzer T."/>
            <person name="Yang X."/>
            <person name="Li Y."/>
            <person name="Ning Z."/>
            <person name="He Z."/>
            <person name="Teodor R."/>
            <person name="Lu Y."/>
            <person name="Bowser T.A."/>
            <person name="Graham I.A."/>
            <person name="Ye K."/>
        </authorList>
    </citation>
    <scope>NUCLEOTIDE SEQUENCE [LARGE SCALE GENOMIC DNA]</scope>
    <source>
        <strain evidence="3">cv. HN1</strain>
        <tissue evidence="2">Leaves</tissue>
    </source>
</reference>